<proteinExistence type="inferred from homology"/>
<protein>
    <submittedName>
        <fullName evidence="6">LysR family transcriptional regulator</fullName>
    </submittedName>
</protein>
<comment type="caution">
    <text evidence="6">The sequence shown here is derived from an EMBL/GenBank/DDBJ whole genome shotgun (WGS) entry which is preliminary data.</text>
</comment>
<dbReference type="AlphaFoldDB" id="A0A7K1J4A8"/>
<dbReference type="Gene3D" id="3.40.190.290">
    <property type="match status" value="1"/>
</dbReference>
<dbReference type="SUPFAM" id="SSF46785">
    <property type="entry name" value="Winged helix' DNA-binding domain"/>
    <property type="match status" value="1"/>
</dbReference>
<evidence type="ECO:0000313" key="6">
    <source>
        <dbReference type="EMBL" id="MUH59371.1"/>
    </source>
</evidence>
<dbReference type="EMBL" id="WNLP01000002">
    <property type="protein sequence ID" value="MUH59371.1"/>
    <property type="molecule type" value="Genomic_DNA"/>
</dbReference>
<dbReference type="CDD" id="cd05466">
    <property type="entry name" value="PBP2_LTTR_substrate"/>
    <property type="match status" value="1"/>
</dbReference>
<sequence length="297" mass="32624">MNINVLRHFIAVVQEQGISAAADVLQMSQPALSRQIRELEEDLGVTLFARGNRGRAIELTPEGVTFYRRAREIVELADRARAEVHRRAPLEGVVHIAAAQSNVMTLVGRAATRTRIAHPNITFALHDDHTPNNVERLNNGLADFAVLVQPTDLSRFDYAALPGGDHLGILMREDDPLAQSAAITQKVLPTLPLIVARGSIERRDLSGWLIGGSRQDINIIGTMNLLYNAACFVREGYGYALTPEGLVDEEPGSGLTFRPLDPPLQLHLCVAWRNDRDLSAPARAFLHEMRAVIAAAE</sequence>
<dbReference type="PROSITE" id="PS50931">
    <property type="entry name" value="HTH_LYSR"/>
    <property type="match status" value="1"/>
</dbReference>
<keyword evidence="2" id="KW-0805">Transcription regulation</keyword>
<dbReference type="InterPro" id="IPR036390">
    <property type="entry name" value="WH_DNA-bd_sf"/>
</dbReference>
<keyword evidence="3" id="KW-0238">DNA-binding</keyword>
<dbReference type="FunFam" id="1.10.10.10:FF:000001">
    <property type="entry name" value="LysR family transcriptional regulator"/>
    <property type="match status" value="1"/>
</dbReference>
<dbReference type="PRINTS" id="PR00039">
    <property type="entry name" value="HTHLYSR"/>
</dbReference>
<dbReference type="InterPro" id="IPR036388">
    <property type="entry name" value="WH-like_DNA-bd_sf"/>
</dbReference>
<evidence type="ECO:0000256" key="4">
    <source>
        <dbReference type="ARBA" id="ARBA00023163"/>
    </source>
</evidence>
<dbReference type="RefSeq" id="WP_155588352.1">
    <property type="nucleotide sequence ID" value="NZ_WNLP01000002.1"/>
</dbReference>
<dbReference type="Pfam" id="PF00126">
    <property type="entry name" value="HTH_1"/>
    <property type="match status" value="1"/>
</dbReference>
<dbReference type="GO" id="GO:0003677">
    <property type="term" value="F:DNA binding"/>
    <property type="evidence" value="ECO:0007669"/>
    <property type="project" value="UniProtKB-KW"/>
</dbReference>
<accession>A0A7K1J4A8</accession>
<feature type="domain" description="HTH lysR-type" evidence="5">
    <location>
        <begin position="1"/>
        <end position="60"/>
    </location>
</feature>
<keyword evidence="7" id="KW-1185">Reference proteome</keyword>
<evidence type="ECO:0000256" key="1">
    <source>
        <dbReference type="ARBA" id="ARBA00009437"/>
    </source>
</evidence>
<dbReference type="GO" id="GO:0005829">
    <property type="term" value="C:cytosol"/>
    <property type="evidence" value="ECO:0007669"/>
    <property type="project" value="TreeGrafter"/>
</dbReference>
<evidence type="ECO:0000313" key="7">
    <source>
        <dbReference type="Proteomes" id="UP000487882"/>
    </source>
</evidence>
<gene>
    <name evidence="6" type="ORF">GSD1FS_0692</name>
</gene>
<dbReference type="Proteomes" id="UP000487882">
    <property type="component" value="Unassembled WGS sequence"/>
</dbReference>
<evidence type="ECO:0000259" key="5">
    <source>
        <dbReference type="PROSITE" id="PS50931"/>
    </source>
</evidence>
<dbReference type="InterPro" id="IPR050950">
    <property type="entry name" value="HTH-type_LysR_regulators"/>
</dbReference>
<reference evidence="6 7" key="1">
    <citation type="submission" date="2019-09" db="EMBL/GenBank/DDBJ databases">
        <title>Bifidobacterium canis sp. nov., isolated from the digestive tract of German Shepherd dog puppy.</title>
        <authorList>
            <person name="Bunesova V."/>
        </authorList>
    </citation>
    <scope>NUCLEOTIDE SEQUENCE [LARGE SCALE GENOMIC DNA]</scope>
    <source>
        <strain evidence="6 7">GSD1FS</strain>
    </source>
</reference>
<dbReference type="SUPFAM" id="SSF53850">
    <property type="entry name" value="Periplasmic binding protein-like II"/>
    <property type="match status" value="1"/>
</dbReference>
<keyword evidence="4" id="KW-0804">Transcription</keyword>
<evidence type="ECO:0000256" key="3">
    <source>
        <dbReference type="ARBA" id="ARBA00023125"/>
    </source>
</evidence>
<organism evidence="6 7">
    <name type="scientific">Bifidobacterium canis</name>
    <dbReference type="NCBI Taxonomy" id="2610880"/>
    <lineage>
        <taxon>Bacteria</taxon>
        <taxon>Bacillati</taxon>
        <taxon>Actinomycetota</taxon>
        <taxon>Actinomycetes</taxon>
        <taxon>Bifidobacteriales</taxon>
        <taxon>Bifidobacteriaceae</taxon>
        <taxon>Bifidobacterium</taxon>
    </lineage>
</organism>
<dbReference type="InterPro" id="IPR000847">
    <property type="entry name" value="LysR_HTH_N"/>
</dbReference>
<evidence type="ECO:0000256" key="2">
    <source>
        <dbReference type="ARBA" id="ARBA00023015"/>
    </source>
</evidence>
<dbReference type="PANTHER" id="PTHR30419">
    <property type="entry name" value="HTH-TYPE TRANSCRIPTIONAL REGULATOR YBHD"/>
    <property type="match status" value="1"/>
</dbReference>
<comment type="similarity">
    <text evidence="1">Belongs to the LysR transcriptional regulatory family.</text>
</comment>
<dbReference type="InterPro" id="IPR005119">
    <property type="entry name" value="LysR_subst-bd"/>
</dbReference>
<dbReference type="Gene3D" id="1.10.10.10">
    <property type="entry name" value="Winged helix-like DNA-binding domain superfamily/Winged helix DNA-binding domain"/>
    <property type="match status" value="1"/>
</dbReference>
<dbReference type="GO" id="GO:0003700">
    <property type="term" value="F:DNA-binding transcription factor activity"/>
    <property type="evidence" value="ECO:0007669"/>
    <property type="project" value="InterPro"/>
</dbReference>
<dbReference type="PANTHER" id="PTHR30419:SF8">
    <property type="entry name" value="NITROGEN ASSIMILATION TRANSCRIPTIONAL ACTIVATOR-RELATED"/>
    <property type="match status" value="1"/>
</dbReference>
<name>A0A7K1J4A8_9BIFI</name>
<dbReference type="Pfam" id="PF03466">
    <property type="entry name" value="LysR_substrate"/>
    <property type="match status" value="1"/>
</dbReference>